<dbReference type="InterPro" id="IPR007111">
    <property type="entry name" value="NACHT_NTPase"/>
</dbReference>
<dbReference type="RefSeq" id="WP_369265177.1">
    <property type="nucleotide sequence ID" value="NZ_CP163440.1"/>
</dbReference>
<proteinExistence type="predicted"/>
<accession>A0AB39SPF4</accession>
<feature type="domain" description="NACHT" evidence="3">
    <location>
        <begin position="156"/>
        <end position="284"/>
    </location>
</feature>
<evidence type="ECO:0000259" key="3">
    <source>
        <dbReference type="PROSITE" id="PS50837"/>
    </source>
</evidence>
<feature type="transmembrane region" description="Helical" evidence="2">
    <location>
        <begin position="7"/>
        <end position="25"/>
    </location>
</feature>
<reference evidence="4" key="1">
    <citation type="submission" date="2024-07" db="EMBL/GenBank/DDBJ databases">
        <authorList>
            <person name="Yu S.T."/>
        </authorList>
    </citation>
    <scope>NUCLEOTIDE SEQUENCE</scope>
    <source>
        <strain evidence="4">R35</strain>
    </source>
</reference>
<dbReference type="InterPro" id="IPR027417">
    <property type="entry name" value="P-loop_NTPase"/>
</dbReference>
<dbReference type="EMBL" id="CP163440">
    <property type="protein sequence ID" value="XDQ68358.1"/>
    <property type="molecule type" value="Genomic_DNA"/>
</dbReference>
<feature type="transmembrane region" description="Helical" evidence="2">
    <location>
        <begin position="37"/>
        <end position="55"/>
    </location>
</feature>
<evidence type="ECO:0000256" key="1">
    <source>
        <dbReference type="SAM" id="MobiDB-lite"/>
    </source>
</evidence>
<protein>
    <submittedName>
        <fullName evidence="4">NACHT domain-containing protein</fullName>
    </submittedName>
</protein>
<feature type="transmembrane region" description="Helical" evidence="2">
    <location>
        <begin position="554"/>
        <end position="575"/>
    </location>
</feature>
<dbReference type="Gene3D" id="3.40.50.300">
    <property type="entry name" value="P-loop containing nucleotide triphosphate hydrolases"/>
    <property type="match status" value="1"/>
</dbReference>
<evidence type="ECO:0000313" key="4">
    <source>
        <dbReference type="EMBL" id="XDQ68358.1"/>
    </source>
</evidence>
<evidence type="ECO:0000256" key="2">
    <source>
        <dbReference type="SAM" id="Phobius"/>
    </source>
</evidence>
<dbReference type="Pfam" id="PF05729">
    <property type="entry name" value="NACHT"/>
    <property type="match status" value="1"/>
</dbReference>
<feature type="transmembrane region" description="Helical" evidence="2">
    <location>
        <begin position="526"/>
        <end position="548"/>
    </location>
</feature>
<feature type="transmembrane region" description="Helical" evidence="2">
    <location>
        <begin position="630"/>
        <end position="656"/>
    </location>
</feature>
<dbReference type="AlphaFoldDB" id="A0AB39SPF4"/>
<dbReference type="SUPFAM" id="SSF52540">
    <property type="entry name" value="P-loop containing nucleoside triphosphate hydrolases"/>
    <property type="match status" value="1"/>
</dbReference>
<keyword evidence="2" id="KW-0812">Transmembrane</keyword>
<feature type="transmembrane region" description="Helical" evidence="2">
    <location>
        <begin position="459"/>
        <end position="480"/>
    </location>
</feature>
<name>A0AB39SPF4_9ACTN</name>
<feature type="compositionally biased region" description="Basic and acidic residues" evidence="1">
    <location>
        <begin position="720"/>
        <end position="735"/>
    </location>
</feature>
<sequence>MRRVPKWIGLLYVVMVGAFLAWYVARGHRVEDLVTVLSAFTGLLALPAAVIAVLHRGKSEPVPARLEEVADQLAQGVRQQWEAEAQVRRLNDPFPLSVEWVAADADLVESWPHLRELAEGWPGQSSEAASAWAVSPRGLAGEGGEIAKTFERVPTRRLVVLGDPGGGKTMLLIRLLLALLERRPLRGPVPVLFPLASWDPARQDLYTWMTQELEQDHPALRDPVPADRPPAATGTLARALLKQRLILPILDGLDELPEAVGARALHAINQALPAGQPLVVSSRTAEYRSALTAPSGTSVLLNGAAGIRLLPLDPAKAAAYLERDAGGAGTPAAARWRRVTVALGTDTSASEALSTPLGLFLARTIYNPRPDEEVAELPDPDELLDQARYPTRRDLDTHLFAAFIPAAYRPHPQHPTRWSVHKAQRTLTFLASHLQHTLGGTPNLAWWQLHKAFPSGQPLAIGLTASLIGGLPGGLVAGLYDGFATGLGVLLCVGISLALVAAVIASKSGERSPSSGFHWSWRERSGWRTCGLTLGLIFGFAFGITSGLEIGPMAGLIGGFTGVIPFALLSGLRSVHPDLDRAVGPGTVLARDQRTFWTLTLLGGATGVLIYALSYVLLIPLGGQVSGEDIALAFAVTFPIGLVLGLIRSVWLGFLVAHIKLAVAGRVPWRLMSFLGDAHERRGVLRQAGAVYQFRHIDLQRHLAEGHRRPGRPTGATGSRQRDRHGWCGWERRQP</sequence>
<dbReference type="PROSITE" id="PS50837">
    <property type="entry name" value="NACHT"/>
    <property type="match status" value="1"/>
</dbReference>
<keyword evidence="2" id="KW-1133">Transmembrane helix</keyword>
<keyword evidence="2" id="KW-0472">Membrane</keyword>
<feature type="transmembrane region" description="Helical" evidence="2">
    <location>
        <begin position="486"/>
        <end position="505"/>
    </location>
</feature>
<organism evidence="4">
    <name type="scientific">Streptomyces sp. R35</name>
    <dbReference type="NCBI Taxonomy" id="3238630"/>
    <lineage>
        <taxon>Bacteria</taxon>
        <taxon>Bacillati</taxon>
        <taxon>Actinomycetota</taxon>
        <taxon>Actinomycetes</taxon>
        <taxon>Kitasatosporales</taxon>
        <taxon>Streptomycetaceae</taxon>
        <taxon>Streptomyces</taxon>
    </lineage>
</organism>
<gene>
    <name evidence="4" type="ORF">AB5J50_50275</name>
</gene>
<feature type="transmembrane region" description="Helical" evidence="2">
    <location>
        <begin position="596"/>
        <end position="618"/>
    </location>
</feature>
<feature type="region of interest" description="Disordered" evidence="1">
    <location>
        <begin position="704"/>
        <end position="735"/>
    </location>
</feature>